<name>A0A1I5KZU2_9HYPH</name>
<protein>
    <submittedName>
        <fullName evidence="3">Universal stress protein family protein</fullName>
    </submittedName>
</protein>
<keyword evidence="4" id="KW-1185">Reference proteome</keyword>
<evidence type="ECO:0000313" key="4">
    <source>
        <dbReference type="Proteomes" id="UP000199236"/>
    </source>
</evidence>
<dbReference type="SUPFAM" id="SSF52402">
    <property type="entry name" value="Adenine nucleotide alpha hydrolases-like"/>
    <property type="match status" value="1"/>
</dbReference>
<dbReference type="AlphaFoldDB" id="A0A1I5KZU2"/>
<dbReference type="RefSeq" id="WP_175528191.1">
    <property type="nucleotide sequence ID" value="NZ_FOVR01000015.1"/>
</dbReference>
<sequence>MAIRTILSICTANTPDSEIKLVAGLCAEVDAHLSLIVMGLSTYPPVGEYADAGFLLWAKERDSEAEALSVRVSSARDILESQGISYNVEHEYLLEAMLEDEIALRAHFSDLLVLSNSIMKNRIALQPVIEGAIFRSTRPVLIVPKDGKATLKPERMMIAWNSGDEASRAIYSALGLMKKGTNVTILMVDPVARVEESGEEPGADLATYLARHDVNVSVDVLSSDGQDQDKLVKQHAQAVQADMIVMGAYGHSRLRERIFGGVTEAFMKDPTLPVLMAH</sequence>
<dbReference type="PANTHER" id="PTHR46268">
    <property type="entry name" value="STRESS RESPONSE PROTEIN NHAX"/>
    <property type="match status" value="1"/>
</dbReference>
<organism evidence="3 4">
    <name type="scientific">Cohaesibacter marisflavi</name>
    <dbReference type="NCBI Taxonomy" id="655353"/>
    <lineage>
        <taxon>Bacteria</taxon>
        <taxon>Pseudomonadati</taxon>
        <taxon>Pseudomonadota</taxon>
        <taxon>Alphaproteobacteria</taxon>
        <taxon>Hyphomicrobiales</taxon>
        <taxon>Cohaesibacteraceae</taxon>
    </lineage>
</organism>
<dbReference type="InterPro" id="IPR006016">
    <property type="entry name" value="UspA"/>
</dbReference>
<dbReference type="PANTHER" id="PTHR46268:SF15">
    <property type="entry name" value="UNIVERSAL STRESS PROTEIN HP_0031"/>
    <property type="match status" value="1"/>
</dbReference>
<comment type="similarity">
    <text evidence="1">Belongs to the universal stress protein A family.</text>
</comment>
<dbReference type="EMBL" id="FOVR01000015">
    <property type="protein sequence ID" value="SFO90423.1"/>
    <property type="molecule type" value="Genomic_DNA"/>
</dbReference>
<evidence type="ECO:0000313" key="3">
    <source>
        <dbReference type="EMBL" id="SFO90423.1"/>
    </source>
</evidence>
<dbReference type="CDD" id="cd00293">
    <property type="entry name" value="USP-like"/>
    <property type="match status" value="1"/>
</dbReference>
<dbReference type="Proteomes" id="UP000199236">
    <property type="component" value="Unassembled WGS sequence"/>
</dbReference>
<dbReference type="Pfam" id="PF00582">
    <property type="entry name" value="Usp"/>
    <property type="match status" value="1"/>
</dbReference>
<evidence type="ECO:0000256" key="1">
    <source>
        <dbReference type="ARBA" id="ARBA00008791"/>
    </source>
</evidence>
<proteinExistence type="inferred from homology"/>
<reference evidence="3 4" key="1">
    <citation type="submission" date="2016-10" db="EMBL/GenBank/DDBJ databases">
        <authorList>
            <person name="de Groot N.N."/>
        </authorList>
    </citation>
    <scope>NUCLEOTIDE SEQUENCE [LARGE SCALE GENOMIC DNA]</scope>
    <source>
        <strain evidence="3 4">CGMCC 1.9157</strain>
    </source>
</reference>
<gene>
    <name evidence="3" type="ORF">SAMN04488056_11572</name>
</gene>
<dbReference type="Gene3D" id="3.40.50.12370">
    <property type="match status" value="1"/>
</dbReference>
<evidence type="ECO:0000259" key="2">
    <source>
        <dbReference type="Pfam" id="PF00582"/>
    </source>
</evidence>
<dbReference type="STRING" id="655353.SAMN04488056_11572"/>
<accession>A0A1I5KZU2</accession>
<feature type="domain" description="UspA" evidence="2">
    <location>
        <begin position="209"/>
        <end position="277"/>
    </location>
</feature>